<organism evidence="1 2">
    <name type="scientific">Kaistella carnis</name>
    <dbReference type="NCBI Taxonomy" id="1241979"/>
    <lineage>
        <taxon>Bacteria</taxon>
        <taxon>Pseudomonadati</taxon>
        <taxon>Bacteroidota</taxon>
        <taxon>Flavobacteriia</taxon>
        <taxon>Flavobacteriales</taxon>
        <taxon>Weeksellaceae</taxon>
        <taxon>Chryseobacterium group</taxon>
        <taxon>Kaistella</taxon>
    </lineage>
</organism>
<dbReference type="OrthoDB" id="27194at2"/>
<dbReference type="InterPro" id="IPR017136">
    <property type="entry name" value="UCP037205"/>
</dbReference>
<keyword evidence="2" id="KW-1185">Reference proteome</keyword>
<sequence length="51" mass="6152">MKISSKHIKKQNLPSKICPVCEIPFAWRKKWQKDWEKVLYCSQKCKMNKNA</sequence>
<dbReference type="PIRSF" id="PIRSF037205">
    <property type="entry name" value="UCP037205"/>
    <property type="match status" value="1"/>
</dbReference>
<reference evidence="2" key="1">
    <citation type="submission" date="2018-11" db="EMBL/GenBank/DDBJ databases">
        <title>Proposal to divide the Flavobacteriaceae and reorganize its genera based on Amino Acid Identity values calculated from whole genome sequences.</title>
        <authorList>
            <person name="Nicholson A.C."/>
            <person name="Gulvik C.A."/>
            <person name="Whitney A.M."/>
            <person name="Humrighouse B.W."/>
            <person name="Bell M."/>
            <person name="Holmes B."/>
            <person name="Steigerwalt A.G."/>
            <person name="Villarma A."/>
            <person name="Sheth M."/>
            <person name="Batra D."/>
            <person name="Pryor J."/>
            <person name="Bernardet J.-F."/>
            <person name="Hugo C."/>
            <person name="Kampfer P."/>
            <person name="Newman J.D."/>
            <person name="McQuiston J.R."/>
        </authorList>
    </citation>
    <scope>NUCLEOTIDE SEQUENCE [LARGE SCALE GENOMIC DNA]</scope>
    <source>
        <strain evidence="2">G0081</strain>
    </source>
</reference>
<protein>
    <submittedName>
        <fullName evidence="1">DUF2256 domain-containing protein</fullName>
    </submittedName>
</protein>
<dbReference type="Pfam" id="PF10013">
    <property type="entry name" value="DUF2256"/>
    <property type="match status" value="1"/>
</dbReference>
<evidence type="ECO:0000313" key="1">
    <source>
        <dbReference type="EMBL" id="AZI31989.1"/>
    </source>
</evidence>
<gene>
    <name evidence="1" type="ORF">EIB73_01820</name>
</gene>
<dbReference type="KEGG" id="ccas:EIB73_01820"/>
<dbReference type="PANTHER" id="PTHR37463">
    <property type="entry name" value="GSL3115 PROTEIN"/>
    <property type="match status" value="1"/>
</dbReference>
<dbReference type="AlphaFoldDB" id="A0A3G8XFS1"/>
<name>A0A3G8XFS1_9FLAO</name>
<proteinExistence type="predicted"/>
<dbReference type="PANTHER" id="PTHR37463:SF1">
    <property type="entry name" value="DUF2256 DOMAIN-CONTAINING PROTEIN"/>
    <property type="match status" value="1"/>
</dbReference>
<dbReference type="EMBL" id="CP034159">
    <property type="protein sequence ID" value="AZI31989.1"/>
    <property type="molecule type" value="Genomic_DNA"/>
</dbReference>
<accession>A0A3G8XFS1</accession>
<evidence type="ECO:0000313" key="2">
    <source>
        <dbReference type="Proteomes" id="UP000270185"/>
    </source>
</evidence>
<dbReference type="Proteomes" id="UP000270185">
    <property type="component" value="Chromosome"/>
</dbReference>